<gene>
    <name evidence="1" type="ORF">JI435_301990</name>
</gene>
<protein>
    <submittedName>
        <fullName evidence="1">Uncharacterized protein</fullName>
    </submittedName>
</protein>
<accession>A0A7U2F071</accession>
<dbReference type="Proteomes" id="UP000663193">
    <property type="component" value="Chromosome 5"/>
</dbReference>
<sequence>MQNDKITPTLKPKCHHSSLLRLAPTVNRQLKSHSSSMHKLQTLSPVIASGSFSAISNQNPIVTAGT</sequence>
<reference evidence="2" key="1">
    <citation type="journal article" date="2021" name="BMC Genomics">
        <title>Chromosome-level genome assembly and manually-curated proteome of model necrotroph Parastagonospora nodorum Sn15 reveals a genome-wide trove of candidate effector homologs, and redundancy of virulence-related functions within an accessory chromosome.</title>
        <authorList>
            <person name="Bertazzoni S."/>
            <person name="Jones D.A.B."/>
            <person name="Phan H.T."/>
            <person name="Tan K.-C."/>
            <person name="Hane J.K."/>
        </authorList>
    </citation>
    <scope>NUCLEOTIDE SEQUENCE [LARGE SCALE GENOMIC DNA]</scope>
    <source>
        <strain evidence="2">SN15 / ATCC MYA-4574 / FGSC 10173)</strain>
    </source>
</reference>
<keyword evidence="2" id="KW-1185">Reference proteome</keyword>
<dbReference type="AlphaFoldDB" id="A0A7U2F071"/>
<name>A0A7U2F071_PHANO</name>
<organism evidence="1 2">
    <name type="scientific">Phaeosphaeria nodorum (strain SN15 / ATCC MYA-4574 / FGSC 10173)</name>
    <name type="common">Glume blotch fungus</name>
    <name type="synonym">Parastagonospora nodorum</name>
    <dbReference type="NCBI Taxonomy" id="321614"/>
    <lineage>
        <taxon>Eukaryota</taxon>
        <taxon>Fungi</taxon>
        <taxon>Dikarya</taxon>
        <taxon>Ascomycota</taxon>
        <taxon>Pezizomycotina</taxon>
        <taxon>Dothideomycetes</taxon>
        <taxon>Pleosporomycetidae</taxon>
        <taxon>Pleosporales</taxon>
        <taxon>Pleosporineae</taxon>
        <taxon>Phaeosphaeriaceae</taxon>
        <taxon>Parastagonospora</taxon>
    </lineage>
</organism>
<evidence type="ECO:0000313" key="1">
    <source>
        <dbReference type="EMBL" id="QRC95133.1"/>
    </source>
</evidence>
<dbReference type="VEuPathDB" id="FungiDB:JI435_301990"/>
<proteinExistence type="predicted"/>
<evidence type="ECO:0000313" key="2">
    <source>
        <dbReference type="Proteomes" id="UP000663193"/>
    </source>
</evidence>
<dbReference type="EMBL" id="CP069027">
    <property type="protein sequence ID" value="QRC95133.1"/>
    <property type="molecule type" value="Genomic_DNA"/>
</dbReference>